<dbReference type="GeneID" id="93585361"/>
<sequence>MIIRPMRAIEKSKTFHLLNLSAGHHCHHRQKTSATSKKSTSSNLLHRFPACCLCRSVLANGAIKPNGEYINSLAAISLERACSLHLIHTRLSSVRFCSAAVVVDVLATPVDCFSAGRVPCLVPLHSFVLECVIRADTTAGGPRHWGTTTGPRDLQVAIAHASHFGNTIGSVLEKVAKPVSASYPLGLAFRV</sequence>
<protein>
    <submittedName>
        <fullName evidence="1">Uncharacterized protein</fullName>
    </submittedName>
</protein>
<name>A0A437ACP3_ARTFL</name>
<accession>A0A437ACP3</accession>
<keyword evidence="2" id="KW-1185">Reference proteome</keyword>
<dbReference type="AlphaFoldDB" id="A0A437ACP3"/>
<dbReference type="EMBL" id="SAEB01000003">
    <property type="protein sequence ID" value="RVD88881.1"/>
    <property type="molecule type" value="Genomic_DNA"/>
</dbReference>
<gene>
    <name evidence="1" type="ORF">DFL_003050</name>
</gene>
<dbReference type="Proteomes" id="UP000283090">
    <property type="component" value="Unassembled WGS sequence"/>
</dbReference>
<reference evidence="1 2" key="1">
    <citation type="submission" date="2019-01" db="EMBL/GenBank/DDBJ databases">
        <title>Intercellular communication is required for trap formation in the nematode-trapping fungus Duddingtonia flagrans.</title>
        <authorList>
            <person name="Youssar L."/>
            <person name="Wernet V."/>
            <person name="Hensel N."/>
            <person name="Hildebrandt H.-G."/>
            <person name="Fischer R."/>
        </authorList>
    </citation>
    <scope>NUCLEOTIDE SEQUENCE [LARGE SCALE GENOMIC DNA]</scope>
    <source>
        <strain evidence="1 2">CBS H-5679</strain>
    </source>
</reference>
<evidence type="ECO:0000313" key="2">
    <source>
        <dbReference type="Proteomes" id="UP000283090"/>
    </source>
</evidence>
<proteinExistence type="predicted"/>
<comment type="caution">
    <text evidence="1">The sequence shown here is derived from an EMBL/GenBank/DDBJ whole genome shotgun (WGS) entry which is preliminary data.</text>
</comment>
<dbReference type="VEuPathDB" id="FungiDB:DFL_003050"/>
<evidence type="ECO:0000313" key="1">
    <source>
        <dbReference type="EMBL" id="RVD88881.1"/>
    </source>
</evidence>
<organism evidence="1 2">
    <name type="scientific">Arthrobotrys flagrans</name>
    <name type="common">Nematode-trapping fungus</name>
    <name type="synonym">Trichothecium flagrans</name>
    <dbReference type="NCBI Taxonomy" id="97331"/>
    <lineage>
        <taxon>Eukaryota</taxon>
        <taxon>Fungi</taxon>
        <taxon>Dikarya</taxon>
        <taxon>Ascomycota</taxon>
        <taxon>Pezizomycotina</taxon>
        <taxon>Orbiliomycetes</taxon>
        <taxon>Orbiliales</taxon>
        <taxon>Orbiliaceae</taxon>
        <taxon>Arthrobotrys</taxon>
    </lineage>
</organism>
<dbReference type="RefSeq" id="XP_067494425.1">
    <property type="nucleotide sequence ID" value="XM_067631928.1"/>
</dbReference>